<dbReference type="InterPro" id="IPR052995">
    <property type="entry name" value="LMW-PTP"/>
</dbReference>
<dbReference type="InterPro" id="IPR023485">
    <property type="entry name" value="Ptyr_pPase"/>
</dbReference>
<evidence type="ECO:0000313" key="7">
    <source>
        <dbReference type="Proteomes" id="UP000682739"/>
    </source>
</evidence>
<dbReference type="PANTHER" id="PTHR47439">
    <property type="entry name" value="LOW MOLECULAR WEIGHT PHOSPHOTYROSINE PROTEIN PHOSPHATASE-RELATED"/>
    <property type="match status" value="1"/>
</dbReference>
<dbReference type="KEGG" id="psym:J1N51_02190"/>
<organism evidence="6 7">
    <name type="scientific">Psychrosphaera ytuae</name>
    <dbReference type="NCBI Taxonomy" id="2820710"/>
    <lineage>
        <taxon>Bacteria</taxon>
        <taxon>Pseudomonadati</taxon>
        <taxon>Pseudomonadota</taxon>
        <taxon>Gammaproteobacteria</taxon>
        <taxon>Alteromonadales</taxon>
        <taxon>Pseudoalteromonadaceae</taxon>
        <taxon>Psychrosphaera</taxon>
    </lineage>
</organism>
<dbReference type="AlphaFoldDB" id="A0A975DDF0"/>
<dbReference type="GO" id="GO:0004725">
    <property type="term" value="F:protein tyrosine phosphatase activity"/>
    <property type="evidence" value="ECO:0007669"/>
    <property type="project" value="InterPro"/>
</dbReference>
<feature type="active site" description="Nucleophile" evidence="4">
    <location>
        <position position="14"/>
    </location>
</feature>
<sequence length="163" mass="18239">MSSYSDTASVLFVCLGNICRSPSAHAVFRAKVKQHNLAVEVDSAGTAAYHVGSKPDQRSQQAGEARGYDFKGLTARKVSEHDFEQFDLILAMDKSNYSDLMNRCPEQYQHKVKLMMDFAQHHLDQDEVPDPYYGGAAGFEYVLDLIEDASEGIIMNIQKEKVN</sequence>
<dbReference type="PRINTS" id="PR00719">
    <property type="entry name" value="LMWPTPASE"/>
</dbReference>
<keyword evidence="7" id="KW-1185">Reference proteome</keyword>
<evidence type="ECO:0000259" key="5">
    <source>
        <dbReference type="SMART" id="SM00226"/>
    </source>
</evidence>
<proteinExistence type="inferred from homology"/>
<name>A0A975DDF0_9GAMM</name>
<feature type="domain" description="Phosphotyrosine protein phosphatase I" evidence="5">
    <location>
        <begin position="8"/>
        <end position="156"/>
    </location>
</feature>
<accession>A0A975DDF0</accession>
<dbReference type="PANTHER" id="PTHR47439:SF1">
    <property type="entry name" value="ACID PHOSPHATASE"/>
    <property type="match status" value="1"/>
</dbReference>
<evidence type="ECO:0000313" key="6">
    <source>
        <dbReference type="EMBL" id="QTH64316.1"/>
    </source>
</evidence>
<comment type="similarity">
    <text evidence="1">Belongs to the low molecular weight phosphotyrosine protein phosphatase family.</text>
</comment>
<gene>
    <name evidence="6" type="ORF">J1N51_02190</name>
</gene>
<evidence type="ECO:0000256" key="1">
    <source>
        <dbReference type="ARBA" id="ARBA00011063"/>
    </source>
</evidence>
<dbReference type="FunFam" id="3.40.50.2300:FF:000113">
    <property type="entry name" value="Low molecular weight protein-tyrosine-phosphatase"/>
    <property type="match status" value="1"/>
</dbReference>
<dbReference type="EMBL" id="CP072110">
    <property type="protein sequence ID" value="QTH64316.1"/>
    <property type="molecule type" value="Genomic_DNA"/>
</dbReference>
<keyword evidence="2" id="KW-0378">Hydrolase</keyword>
<evidence type="ECO:0000256" key="2">
    <source>
        <dbReference type="ARBA" id="ARBA00022801"/>
    </source>
</evidence>
<evidence type="ECO:0000256" key="3">
    <source>
        <dbReference type="ARBA" id="ARBA00022912"/>
    </source>
</evidence>
<dbReference type="Gene3D" id="3.40.50.2300">
    <property type="match status" value="1"/>
</dbReference>
<reference evidence="6" key="1">
    <citation type="submission" date="2021-03" db="EMBL/GenBank/DDBJ databases">
        <title>Description of Psychrosphaera ytuae sp. nov. isolated from deep sea sediment of South China Sea.</title>
        <authorList>
            <person name="Zhang J."/>
            <person name="Xu X.-D."/>
        </authorList>
    </citation>
    <scope>NUCLEOTIDE SEQUENCE</scope>
    <source>
        <strain evidence="6">MTZ26</strain>
    </source>
</reference>
<dbReference type="InterPro" id="IPR036196">
    <property type="entry name" value="Ptyr_pPase_sf"/>
</dbReference>
<keyword evidence="3" id="KW-0904">Protein phosphatase</keyword>
<protein>
    <submittedName>
        <fullName evidence="6">Low molecular weight phosphotyrosine protein phosphatase</fullName>
    </submittedName>
</protein>
<dbReference type="SMART" id="SM00226">
    <property type="entry name" value="LMWPc"/>
    <property type="match status" value="1"/>
</dbReference>
<dbReference type="SUPFAM" id="SSF52788">
    <property type="entry name" value="Phosphotyrosine protein phosphatases I"/>
    <property type="match status" value="1"/>
</dbReference>
<dbReference type="Proteomes" id="UP000682739">
    <property type="component" value="Chromosome"/>
</dbReference>
<evidence type="ECO:0000256" key="4">
    <source>
        <dbReference type="PIRSR" id="PIRSR617867-1"/>
    </source>
</evidence>
<feature type="active site" evidence="4">
    <location>
        <position position="20"/>
    </location>
</feature>
<dbReference type="InterPro" id="IPR017867">
    <property type="entry name" value="Tyr_phospatase_low_mol_wt"/>
</dbReference>
<dbReference type="Pfam" id="PF01451">
    <property type="entry name" value="LMWPc"/>
    <property type="match status" value="1"/>
</dbReference>
<dbReference type="RefSeq" id="WP_208832371.1">
    <property type="nucleotide sequence ID" value="NZ_CP072110.1"/>
</dbReference>
<feature type="active site" description="Proton donor" evidence="4">
    <location>
        <position position="130"/>
    </location>
</feature>
<dbReference type="CDD" id="cd16343">
    <property type="entry name" value="LMWPTP"/>
    <property type="match status" value="1"/>
</dbReference>